<dbReference type="Proteomes" id="UP001139477">
    <property type="component" value="Unassembled WGS sequence"/>
</dbReference>
<dbReference type="AlphaFoldDB" id="A0A9X2FVT4"/>
<dbReference type="EMBL" id="JAMYXC010000197">
    <property type="protein sequence ID" value="MCP1169371.1"/>
    <property type="molecule type" value="Genomic_DNA"/>
</dbReference>
<feature type="compositionally biased region" description="Gly residues" evidence="1">
    <location>
        <begin position="7"/>
        <end position="16"/>
    </location>
</feature>
<organism evidence="2 3">
    <name type="scientific">Limimaricola litoreus</name>
    <dbReference type="NCBI Taxonomy" id="2955316"/>
    <lineage>
        <taxon>Bacteria</taxon>
        <taxon>Pseudomonadati</taxon>
        <taxon>Pseudomonadota</taxon>
        <taxon>Alphaproteobacteria</taxon>
        <taxon>Rhodobacterales</taxon>
        <taxon>Paracoccaceae</taxon>
        <taxon>Limimaricola</taxon>
    </lineage>
</organism>
<protein>
    <submittedName>
        <fullName evidence="2">Uncharacterized protein</fullName>
    </submittedName>
</protein>
<evidence type="ECO:0000256" key="1">
    <source>
        <dbReference type="SAM" id="MobiDB-lite"/>
    </source>
</evidence>
<accession>A0A9X2FVT4</accession>
<reference evidence="2" key="1">
    <citation type="submission" date="2022-06" db="EMBL/GenBank/DDBJ databases">
        <title>Limimaricola sediminis sp. nov., isolated from an intertidal sediment.</title>
        <authorList>
            <person name="Shao X."/>
        </authorList>
    </citation>
    <scope>NUCLEOTIDE SEQUENCE</scope>
    <source>
        <strain evidence="2">ASW11-118</strain>
    </source>
</reference>
<feature type="region of interest" description="Disordered" evidence="1">
    <location>
        <begin position="1"/>
        <end position="20"/>
    </location>
</feature>
<gene>
    <name evidence="2" type="ORF">NHG85_12700</name>
</gene>
<name>A0A9X2FVT4_9RHOB</name>
<evidence type="ECO:0000313" key="3">
    <source>
        <dbReference type="Proteomes" id="UP001139477"/>
    </source>
</evidence>
<keyword evidence="3" id="KW-1185">Reference proteome</keyword>
<comment type="caution">
    <text evidence="2">The sequence shown here is derived from an EMBL/GenBank/DDBJ whole genome shotgun (WGS) entry which is preliminary data.</text>
</comment>
<proteinExistence type="predicted"/>
<sequence>MGKKFGKGSGTDGGASGSEVSLRRSSQDYLVQRQVRDQWAQALVLLLELLQPLQLAPAHASVLSPPSVVALLRDPDLVHRIGNRHTLAVQHLERQAGLCNVVRLASILTFCFSGDLASDGKAERRPRKRLWGVSMVERPWEPNHVAARSDLLGAVLRKRGALD</sequence>
<evidence type="ECO:0000313" key="2">
    <source>
        <dbReference type="EMBL" id="MCP1169371.1"/>
    </source>
</evidence>